<gene>
    <name evidence="1" type="ORF">CCHLO57077_00006518</name>
</gene>
<accession>A0AA35QGA3</accession>
<sequence length="66" mass="7393">MSLENFVSCDDDDTGVKKPALSTCKPLLERLEDNGRWFAAAHMWDVSFVTQGKYFPHKTSGSNVTI</sequence>
<protein>
    <submittedName>
        <fullName evidence="1">Uncharacterized protein</fullName>
    </submittedName>
</protein>
<reference evidence="1" key="1">
    <citation type="submission" date="2023-01" db="EMBL/GenBank/DDBJ databases">
        <authorList>
            <person name="Piombo E."/>
        </authorList>
    </citation>
    <scope>NUCLEOTIDE SEQUENCE</scope>
</reference>
<dbReference type="EMBL" id="CABFNP030001360">
    <property type="protein sequence ID" value="CAI6101319.1"/>
    <property type="molecule type" value="Genomic_DNA"/>
</dbReference>
<comment type="caution">
    <text evidence="1">The sequence shown here is derived from an EMBL/GenBank/DDBJ whole genome shotgun (WGS) entry which is preliminary data.</text>
</comment>
<evidence type="ECO:0000313" key="1">
    <source>
        <dbReference type="EMBL" id="CAI6101319.1"/>
    </source>
</evidence>
<dbReference type="AlphaFoldDB" id="A0AA35QGA3"/>
<name>A0AA35QGA3_9HYPO</name>
<keyword evidence="2" id="KW-1185">Reference proteome</keyword>
<proteinExistence type="predicted"/>
<evidence type="ECO:0000313" key="2">
    <source>
        <dbReference type="Proteomes" id="UP001160390"/>
    </source>
</evidence>
<organism evidence="1 2">
    <name type="scientific">Clonostachys chloroleuca</name>
    <dbReference type="NCBI Taxonomy" id="1926264"/>
    <lineage>
        <taxon>Eukaryota</taxon>
        <taxon>Fungi</taxon>
        <taxon>Dikarya</taxon>
        <taxon>Ascomycota</taxon>
        <taxon>Pezizomycotina</taxon>
        <taxon>Sordariomycetes</taxon>
        <taxon>Hypocreomycetidae</taxon>
        <taxon>Hypocreales</taxon>
        <taxon>Bionectriaceae</taxon>
        <taxon>Clonostachys</taxon>
    </lineage>
</organism>
<dbReference type="Proteomes" id="UP001160390">
    <property type="component" value="Unassembled WGS sequence"/>
</dbReference>